<keyword evidence="2" id="KW-1185">Reference proteome</keyword>
<accession>A0ACB5TZ24</accession>
<protein>
    <submittedName>
        <fullName evidence="1">Unnamed protein product</fullName>
    </submittedName>
</protein>
<evidence type="ECO:0000313" key="1">
    <source>
        <dbReference type="EMBL" id="GME97784.1"/>
    </source>
</evidence>
<dbReference type="Proteomes" id="UP001165064">
    <property type="component" value="Unassembled WGS sequence"/>
</dbReference>
<reference evidence="1" key="1">
    <citation type="submission" date="2023-04" db="EMBL/GenBank/DDBJ databases">
        <title>Ambrosiozyma monospora NBRC 10751.</title>
        <authorList>
            <person name="Ichikawa N."/>
            <person name="Sato H."/>
            <person name="Tonouchi N."/>
        </authorList>
    </citation>
    <scope>NUCLEOTIDE SEQUENCE</scope>
    <source>
        <strain evidence="1">NBRC 10751</strain>
    </source>
</reference>
<comment type="caution">
    <text evidence="1">The sequence shown here is derived from an EMBL/GenBank/DDBJ whole genome shotgun (WGS) entry which is preliminary data.</text>
</comment>
<evidence type="ECO:0000313" key="2">
    <source>
        <dbReference type="Proteomes" id="UP001165064"/>
    </source>
</evidence>
<name>A0ACB5TZ24_AMBMO</name>
<dbReference type="EMBL" id="BSXS01010245">
    <property type="protein sequence ID" value="GME97784.1"/>
    <property type="molecule type" value="Genomic_DNA"/>
</dbReference>
<organism evidence="1 2">
    <name type="scientific">Ambrosiozyma monospora</name>
    <name type="common">Yeast</name>
    <name type="synonym">Endomycopsis monosporus</name>
    <dbReference type="NCBI Taxonomy" id="43982"/>
    <lineage>
        <taxon>Eukaryota</taxon>
        <taxon>Fungi</taxon>
        <taxon>Dikarya</taxon>
        <taxon>Ascomycota</taxon>
        <taxon>Saccharomycotina</taxon>
        <taxon>Pichiomycetes</taxon>
        <taxon>Pichiales</taxon>
        <taxon>Pichiaceae</taxon>
        <taxon>Ambrosiozyma</taxon>
    </lineage>
</organism>
<proteinExistence type="predicted"/>
<gene>
    <name evidence="1" type="ORF">Amon02_001032600</name>
</gene>
<sequence>MVTVGSELPGSPISPIIARAEREHSQKQLNVILNEKQQHHASISGSGYVPFDDVDSLHSYDADVEAASPVHKSSPTIPSATTTAAAKSPSSVPAVSPKINPYLPEFSPAMGTQFEDAADEEGQKSRPISMSFKGLKGPTFNSTLKQSTKNAILGSLSHFTGSHTSLYLPPSESTDSVGNKLTAPPSIDTVSTSSITEEDDFDDEDYNSFMERDYSSNNGYGYDDYYSEVGSGRGHSRHGSGVSLKHSLPVQTQQQLSERES</sequence>